<dbReference type="EMBL" id="JAJJMN010000001">
    <property type="protein sequence ID" value="MCC9018416.1"/>
    <property type="molecule type" value="Genomic_DNA"/>
</dbReference>
<evidence type="ECO:0000256" key="7">
    <source>
        <dbReference type="RuleBase" id="RU000461"/>
    </source>
</evidence>
<dbReference type="PANTHER" id="PTHR24291">
    <property type="entry name" value="CYTOCHROME P450 FAMILY 4"/>
    <property type="match status" value="1"/>
</dbReference>
<evidence type="ECO:0000256" key="5">
    <source>
        <dbReference type="ARBA" id="ARBA00023004"/>
    </source>
</evidence>
<dbReference type="Proteomes" id="UP001430700">
    <property type="component" value="Unassembled WGS sequence"/>
</dbReference>
<dbReference type="RefSeq" id="WP_229999813.1">
    <property type="nucleotide sequence ID" value="NZ_JAJJMN010000001.1"/>
</dbReference>
<dbReference type="InterPro" id="IPR050196">
    <property type="entry name" value="Cytochrome_P450_Monoox"/>
</dbReference>
<sequence length="448" mass="52409">MSENKKYKYPNKLSIVRFFLDAEGVRRNPIPYHKRYFDQFGDSFSLQIGRSKHLILSRDNEIAQHILQKNQKNYHKSKFQSVYLSKYLGKGLLTVDGDFWLKQRRLIQPAFHKQKMNQLVENMNETIVSELKELEEEKCIDLFPVMSELAFNVVAKSLFHLSISEEKLNRIKYIIEEVQHFLIKEIRLPHKAWWFSVSGQVAKHLELAEENNRIIQEIIDERTTSGEPVNDLLQLLLETRYEDTGEGMSVKQLIDEIKILFIAGHETSANALTFTLYLLGRNPEIQQKVLDEILEIETQTENVVEQLQKMTYLNAVINEAMRLYPPAWITDRQNVEDDTIGPYHLKKGTLIGVSFYELHRNPKYWENPEEFIPERFLGEQKKHSMQYFYPFGAGPRMCIGAGFAIYEMCLTVAHIVKKYVIKSETDTVQFNPLITLKPVGIEVLFSKR</sequence>
<comment type="caution">
    <text evidence="8">The sequence shown here is derived from an EMBL/GenBank/DDBJ whole genome shotgun (WGS) entry which is preliminary data.</text>
</comment>
<dbReference type="Gene3D" id="1.10.630.10">
    <property type="entry name" value="Cytochrome P450"/>
    <property type="match status" value="1"/>
</dbReference>
<dbReference type="PRINTS" id="PR00463">
    <property type="entry name" value="EP450I"/>
</dbReference>
<dbReference type="InterPro" id="IPR017972">
    <property type="entry name" value="Cyt_P450_CS"/>
</dbReference>
<keyword evidence="3 7" id="KW-0479">Metal-binding</keyword>
<proteinExistence type="inferred from homology"/>
<dbReference type="PANTHER" id="PTHR24291:SF50">
    <property type="entry name" value="BIFUNCTIONAL ALBAFLAVENONE MONOOXYGENASE_TERPENE SYNTHASE"/>
    <property type="match status" value="1"/>
</dbReference>
<evidence type="ECO:0000256" key="1">
    <source>
        <dbReference type="ARBA" id="ARBA00010617"/>
    </source>
</evidence>
<gene>
    <name evidence="8" type="ORF">LNQ34_11580</name>
</gene>
<evidence type="ECO:0000256" key="3">
    <source>
        <dbReference type="ARBA" id="ARBA00022723"/>
    </source>
</evidence>
<keyword evidence="4 7" id="KW-0560">Oxidoreductase</keyword>
<dbReference type="Pfam" id="PF00067">
    <property type="entry name" value="p450"/>
    <property type="match status" value="1"/>
</dbReference>
<dbReference type="PRINTS" id="PR00385">
    <property type="entry name" value="P450"/>
</dbReference>
<keyword evidence="5 7" id="KW-0408">Iron</keyword>
<protein>
    <submittedName>
        <fullName evidence="8">Cytochrome P450</fullName>
    </submittedName>
</protein>
<keyword evidence="9" id="KW-1185">Reference proteome</keyword>
<accession>A0ABS8M0R8</accession>
<name>A0ABS8M0R8_9FLAO</name>
<keyword evidence="2 7" id="KW-0349">Heme</keyword>
<dbReference type="SUPFAM" id="SSF48264">
    <property type="entry name" value="Cytochrome P450"/>
    <property type="match status" value="1"/>
</dbReference>
<dbReference type="InterPro" id="IPR002401">
    <property type="entry name" value="Cyt_P450_E_grp-I"/>
</dbReference>
<evidence type="ECO:0000313" key="9">
    <source>
        <dbReference type="Proteomes" id="UP001430700"/>
    </source>
</evidence>
<evidence type="ECO:0000256" key="6">
    <source>
        <dbReference type="ARBA" id="ARBA00023033"/>
    </source>
</evidence>
<keyword evidence="6 7" id="KW-0503">Monooxygenase</keyword>
<dbReference type="PROSITE" id="PS00086">
    <property type="entry name" value="CYTOCHROME_P450"/>
    <property type="match status" value="1"/>
</dbReference>
<dbReference type="InterPro" id="IPR001128">
    <property type="entry name" value="Cyt_P450"/>
</dbReference>
<evidence type="ECO:0000256" key="4">
    <source>
        <dbReference type="ARBA" id="ARBA00023002"/>
    </source>
</evidence>
<evidence type="ECO:0000313" key="8">
    <source>
        <dbReference type="EMBL" id="MCC9018416.1"/>
    </source>
</evidence>
<evidence type="ECO:0000256" key="2">
    <source>
        <dbReference type="ARBA" id="ARBA00022617"/>
    </source>
</evidence>
<comment type="similarity">
    <text evidence="1 7">Belongs to the cytochrome P450 family.</text>
</comment>
<organism evidence="8 9">
    <name type="scientific">Flavobacterium lipolyticum</name>
    <dbReference type="NCBI Taxonomy" id="2893754"/>
    <lineage>
        <taxon>Bacteria</taxon>
        <taxon>Pseudomonadati</taxon>
        <taxon>Bacteroidota</taxon>
        <taxon>Flavobacteriia</taxon>
        <taxon>Flavobacteriales</taxon>
        <taxon>Flavobacteriaceae</taxon>
        <taxon>Flavobacterium</taxon>
    </lineage>
</organism>
<reference evidence="8" key="1">
    <citation type="submission" date="2021-11" db="EMBL/GenBank/DDBJ databases">
        <title>Description of novel Flavobacterium species.</title>
        <authorList>
            <person name="Saticioglu I.B."/>
            <person name="Ay H."/>
            <person name="Altun S."/>
            <person name="Duman M."/>
        </authorList>
    </citation>
    <scope>NUCLEOTIDE SEQUENCE</scope>
    <source>
        <strain evidence="8">F-126</strain>
    </source>
</reference>
<dbReference type="InterPro" id="IPR036396">
    <property type="entry name" value="Cyt_P450_sf"/>
</dbReference>